<dbReference type="Pfam" id="PF03009">
    <property type="entry name" value="GDPD"/>
    <property type="match status" value="1"/>
</dbReference>
<evidence type="ECO:0000259" key="1">
    <source>
        <dbReference type="PROSITE" id="PS51704"/>
    </source>
</evidence>
<dbReference type="Proteomes" id="UP000767392">
    <property type="component" value="Unassembled WGS sequence"/>
</dbReference>
<feature type="domain" description="GP-PDE" evidence="1">
    <location>
        <begin position="6"/>
        <end position="231"/>
    </location>
</feature>
<dbReference type="InterPro" id="IPR017946">
    <property type="entry name" value="PLC-like_Pdiesterase_TIM-brl"/>
</dbReference>
<dbReference type="Gene3D" id="3.20.20.190">
    <property type="entry name" value="Phosphatidylinositol (PI) phosphodiesterase"/>
    <property type="match status" value="1"/>
</dbReference>
<dbReference type="PANTHER" id="PTHR46211:SF1">
    <property type="entry name" value="GLYCEROPHOSPHODIESTER PHOSPHODIESTERASE, CYTOPLASMIC"/>
    <property type="match status" value="1"/>
</dbReference>
<dbReference type="PROSITE" id="PS51704">
    <property type="entry name" value="GP_PDE"/>
    <property type="match status" value="1"/>
</dbReference>
<dbReference type="SUPFAM" id="SSF51695">
    <property type="entry name" value="PLC-like phosphodiesterases"/>
    <property type="match status" value="1"/>
</dbReference>
<sequence length="231" mass="27554">MVILKTLIFGHRGFPAEYPENSMQGFRYAINHHIDGIEFDVHLTKDNVPVIIHDEKINRTTNGRGFVKDYTLDELRKFSLDNYEPIPTLNELLDLVENKNIYLNLEFKTNKIHYRGIEHIVIKMMSEYHLCHPVIYSSFNMDSLKIAQKIDSSQRFCFLSVRKIKHPQMFMQKHHLNALHLKFFQENIENQELIFTVNHMLRLRFLLKKHIKGLFTNDFERANKIKNEIQN</sequence>
<comment type="caution">
    <text evidence="2">The sequence shown here is derived from an EMBL/GenBank/DDBJ whole genome shotgun (WGS) entry which is preliminary data.</text>
</comment>
<dbReference type="EMBL" id="QUAM01000003">
    <property type="protein sequence ID" value="TPR14222.1"/>
    <property type="molecule type" value="Genomic_DNA"/>
</dbReference>
<evidence type="ECO:0000313" key="2">
    <source>
        <dbReference type="EMBL" id="TPR14222.1"/>
    </source>
</evidence>
<dbReference type="InterPro" id="IPR030395">
    <property type="entry name" value="GP_PDE_dom"/>
</dbReference>
<keyword evidence="3" id="KW-1185">Reference proteome</keyword>
<organism evidence="2 3">
    <name type="scientific">Apilactobacillus timberlakei</name>
    <dbReference type="NCBI Taxonomy" id="2008380"/>
    <lineage>
        <taxon>Bacteria</taxon>
        <taxon>Bacillati</taxon>
        <taxon>Bacillota</taxon>
        <taxon>Bacilli</taxon>
        <taxon>Lactobacillales</taxon>
        <taxon>Lactobacillaceae</taxon>
        <taxon>Apilactobacillus</taxon>
    </lineage>
</organism>
<accession>A0ABY2YSR0</accession>
<protein>
    <submittedName>
        <fullName evidence="2">Glycerophosphodiester phosphodiesterase</fullName>
    </submittedName>
</protein>
<proteinExistence type="predicted"/>
<name>A0ABY2YSR0_9LACO</name>
<evidence type="ECO:0000313" key="3">
    <source>
        <dbReference type="Proteomes" id="UP000767392"/>
    </source>
</evidence>
<dbReference type="PANTHER" id="PTHR46211">
    <property type="entry name" value="GLYCEROPHOSPHORYL DIESTER PHOSPHODIESTERASE"/>
    <property type="match status" value="1"/>
</dbReference>
<reference evidence="2 3" key="1">
    <citation type="submission" date="2018-08" db="EMBL/GenBank/DDBJ databases">
        <title>Comparative genomics of wild bee and flower associated Lactobacillus reveals potential adaptation to the bee host.</title>
        <authorList>
            <person name="Vuong H.Q."/>
            <person name="Mcfrederick Q.S."/>
        </authorList>
    </citation>
    <scope>NUCLEOTIDE SEQUENCE [LARGE SCALE GENOMIC DNA]</scope>
    <source>
        <strain evidence="2 3">HV_04</strain>
    </source>
</reference>
<gene>
    <name evidence="2" type="ORF">DY048_04550</name>
</gene>